<accession>A0ABV3TUX5</accession>
<dbReference type="InterPro" id="IPR037257">
    <property type="entry name" value="T2SS_E_N_sf"/>
</dbReference>
<dbReference type="SUPFAM" id="SSF160246">
    <property type="entry name" value="EspE N-terminal domain-like"/>
    <property type="match status" value="2"/>
</dbReference>
<sequence>MINPRILGSIRANPISLGQLLVAGGFIAPTTLQHALKAQRWSRRRLGEVLVQRHELSDIEKRTILKLQEKLSKHTLALTSDGSMNQALQLSLGQLLLDSGEISHAQLDSALAEHSRQHRRLGEVLVEQQVITPARLTQWLQLQKKLISAAAIATCMMAASGNAAADDNEQSLWKKFISGKFSQEKTSDSQRAWGQQASNNLANLNIQNRDLSELKRSRDGTLTLRFGQKGLNIVKRF</sequence>
<gene>
    <name evidence="2" type="ORF">AB4875_04815</name>
</gene>
<dbReference type="EMBL" id="JBFRYB010000001">
    <property type="protein sequence ID" value="MEX1664798.1"/>
    <property type="molecule type" value="Genomic_DNA"/>
</dbReference>
<keyword evidence="3" id="KW-1185">Reference proteome</keyword>
<evidence type="ECO:0000313" key="3">
    <source>
        <dbReference type="Proteomes" id="UP001557484"/>
    </source>
</evidence>
<dbReference type="Proteomes" id="UP001557484">
    <property type="component" value="Unassembled WGS sequence"/>
</dbReference>
<comment type="caution">
    <text evidence="2">The sequence shown here is derived from an EMBL/GenBank/DDBJ whole genome shotgun (WGS) entry which is preliminary data.</text>
</comment>
<dbReference type="RefSeq" id="WP_368374916.1">
    <property type="nucleotide sequence ID" value="NZ_JBFRYB010000001.1"/>
</dbReference>
<feature type="domain" description="PatA-like N-terminal" evidence="1">
    <location>
        <begin position="56"/>
        <end position="170"/>
    </location>
</feature>
<evidence type="ECO:0000313" key="2">
    <source>
        <dbReference type="EMBL" id="MEX1664798.1"/>
    </source>
</evidence>
<evidence type="ECO:0000259" key="1">
    <source>
        <dbReference type="Pfam" id="PF14332"/>
    </source>
</evidence>
<reference evidence="2 3" key="1">
    <citation type="journal article" date="2011" name="Int. J. Syst. Evol. Microbiol.">
        <title>Zhongshania antarctica gen. nov., sp. nov. and Zhongshania guokunii sp. nov., gammaproteobacteria respectively isolated from coastal attached (fast) ice and surface seawater of the Antarctic.</title>
        <authorList>
            <person name="Li H.J."/>
            <person name="Zhang X.Y."/>
            <person name="Chen C.X."/>
            <person name="Zhang Y.J."/>
            <person name="Gao Z.M."/>
            <person name="Yu Y."/>
            <person name="Chen X.L."/>
            <person name="Chen B."/>
            <person name="Zhang Y.Z."/>
        </authorList>
    </citation>
    <scope>NUCLEOTIDE SEQUENCE [LARGE SCALE GENOMIC DNA]</scope>
    <source>
        <strain evidence="2 3">R06B22</strain>
    </source>
</reference>
<organism evidence="2 3">
    <name type="scientific">Zhongshania arctica</name>
    <dbReference type="NCBI Taxonomy" id="3238302"/>
    <lineage>
        <taxon>Bacteria</taxon>
        <taxon>Pseudomonadati</taxon>
        <taxon>Pseudomonadota</taxon>
        <taxon>Gammaproteobacteria</taxon>
        <taxon>Cellvibrionales</taxon>
        <taxon>Spongiibacteraceae</taxon>
        <taxon>Zhongshania</taxon>
    </lineage>
</organism>
<protein>
    <submittedName>
        <fullName evidence="2">DUF4388 domain-containing protein</fullName>
    </submittedName>
</protein>
<dbReference type="Pfam" id="PF14332">
    <property type="entry name" value="DUF4388"/>
    <property type="match status" value="1"/>
</dbReference>
<proteinExistence type="predicted"/>
<dbReference type="InterPro" id="IPR025497">
    <property type="entry name" value="PatA-like_N"/>
</dbReference>
<name>A0ABV3TUX5_9GAMM</name>